<evidence type="ECO:0000313" key="3">
    <source>
        <dbReference type="Proteomes" id="UP001595692"/>
    </source>
</evidence>
<dbReference type="EMBL" id="JBHSAF010000014">
    <property type="protein sequence ID" value="MFC3914476.1"/>
    <property type="molecule type" value="Genomic_DNA"/>
</dbReference>
<proteinExistence type="predicted"/>
<comment type="caution">
    <text evidence="2">The sequence shown here is derived from an EMBL/GenBank/DDBJ whole genome shotgun (WGS) entry which is preliminary data.</text>
</comment>
<protein>
    <submittedName>
        <fullName evidence="2">DUF1289 domain-containing protein</fullName>
    </submittedName>
</protein>
<reference evidence="3" key="1">
    <citation type="journal article" date="2019" name="Int. J. Syst. Evol. Microbiol.">
        <title>The Global Catalogue of Microorganisms (GCM) 10K type strain sequencing project: providing services to taxonomists for standard genome sequencing and annotation.</title>
        <authorList>
            <consortium name="The Broad Institute Genomics Platform"/>
            <consortium name="The Broad Institute Genome Sequencing Center for Infectious Disease"/>
            <person name="Wu L."/>
            <person name="Ma J."/>
        </authorList>
    </citation>
    <scope>NUCLEOTIDE SEQUENCE [LARGE SCALE GENOMIC DNA]</scope>
    <source>
        <strain evidence="3">CCUG 54939</strain>
    </source>
</reference>
<evidence type="ECO:0000256" key="1">
    <source>
        <dbReference type="SAM" id="MobiDB-lite"/>
    </source>
</evidence>
<accession>A0ABV8CQJ2</accession>
<feature type="region of interest" description="Disordered" evidence="1">
    <location>
        <begin position="67"/>
        <end position="100"/>
    </location>
</feature>
<keyword evidence="3" id="KW-1185">Reference proteome</keyword>
<dbReference type="RefSeq" id="WP_377153384.1">
    <property type="nucleotide sequence ID" value="NZ_JBHSAF010000014.1"/>
</dbReference>
<sequence length="100" mass="11409">MVRGLSSRHNEQLELFELASPCIGVCQTDERGYCCGCYRSRQERFEWQQMSNAQRQEVLRLCRDRARRKRKPVTESNAITASQLPLDGLDTPASSSDSQA</sequence>
<name>A0ABV8CQJ2_9GAMM</name>
<dbReference type="Pfam" id="PF06945">
    <property type="entry name" value="DUF1289"/>
    <property type="match status" value="1"/>
</dbReference>
<dbReference type="InterPro" id="IPR010710">
    <property type="entry name" value="DUF1289"/>
</dbReference>
<feature type="compositionally biased region" description="Polar residues" evidence="1">
    <location>
        <begin position="74"/>
        <end position="83"/>
    </location>
</feature>
<dbReference type="PANTHER" id="PTHR35175:SF1">
    <property type="entry name" value="OXIDOREDUCTASE"/>
    <property type="match status" value="1"/>
</dbReference>
<dbReference type="Proteomes" id="UP001595692">
    <property type="component" value="Unassembled WGS sequence"/>
</dbReference>
<evidence type="ECO:0000313" key="2">
    <source>
        <dbReference type="EMBL" id="MFC3914476.1"/>
    </source>
</evidence>
<organism evidence="2 3">
    <name type="scientific">Pseudaeromonas sharmana</name>
    <dbReference type="NCBI Taxonomy" id="328412"/>
    <lineage>
        <taxon>Bacteria</taxon>
        <taxon>Pseudomonadati</taxon>
        <taxon>Pseudomonadota</taxon>
        <taxon>Gammaproteobacteria</taxon>
        <taxon>Aeromonadales</taxon>
        <taxon>Aeromonadaceae</taxon>
        <taxon>Pseudaeromonas</taxon>
    </lineage>
</organism>
<gene>
    <name evidence="2" type="ORF">ACFOSS_13500</name>
</gene>
<dbReference type="PANTHER" id="PTHR35175">
    <property type="entry name" value="DUF1289 DOMAIN-CONTAINING PROTEIN"/>
    <property type="match status" value="1"/>
</dbReference>